<accession>A0A192A864</accession>
<dbReference type="EMBL" id="CP016024">
    <property type="protein sequence ID" value="ANJ76538.1"/>
    <property type="molecule type" value="Genomic_DNA"/>
</dbReference>
<proteinExistence type="predicted"/>
<evidence type="ECO:0000313" key="2">
    <source>
        <dbReference type="Proteomes" id="UP000078572"/>
    </source>
</evidence>
<geneLocation type="plasmid" evidence="2">
    <name>pri-1</name>
</geneLocation>
<protein>
    <submittedName>
        <fullName evidence="1">Uncharacterized protein</fullName>
    </submittedName>
</protein>
<keyword evidence="1" id="KW-0614">Plasmid</keyword>
<sequence length="117" mass="13298">MLMQLWDRLAGRKSLPKGFVVLGPDGIAAWDIDSDVPLMPTRWSRLSFALTVRQTQKMTTSEIDAHIERFASPAVKERRALMNVALSERNHRLAMERLIATNSRQGRQESAIPRRTA</sequence>
<dbReference type="Proteomes" id="UP000078572">
    <property type="component" value="Plasmid pRI-1"/>
</dbReference>
<name>A0A192A864_9RALS</name>
<gene>
    <name evidence="1" type="ORF">A9Y76_28550</name>
</gene>
<keyword evidence="2" id="KW-1185">Reference proteome</keyword>
<evidence type="ECO:0000313" key="1">
    <source>
        <dbReference type="EMBL" id="ANJ76538.1"/>
    </source>
</evidence>
<dbReference type="AlphaFoldDB" id="A0A192A864"/>
<reference evidence="2" key="1">
    <citation type="submission" date="2016-06" db="EMBL/GenBank/DDBJ databases">
        <authorList>
            <person name="Xu Y."/>
            <person name="Nagy A."/>
            <person name="Yan X."/>
            <person name="Kim S.W."/>
            <person name="Haley B."/>
            <person name="Liu N.T."/>
            <person name="Nou X."/>
        </authorList>
    </citation>
    <scope>NUCLEOTIDE SEQUENCE [LARGE SCALE GENOMIC DNA]</scope>
    <source>
        <strain evidence="2">ATCC 49129</strain>
        <plasmid evidence="2">pri-1</plasmid>
    </source>
</reference>
<organism evidence="1 2">
    <name type="scientific">Ralstonia insidiosa</name>
    <dbReference type="NCBI Taxonomy" id="190721"/>
    <lineage>
        <taxon>Bacteria</taxon>
        <taxon>Pseudomonadati</taxon>
        <taxon>Pseudomonadota</taxon>
        <taxon>Betaproteobacteria</taxon>
        <taxon>Burkholderiales</taxon>
        <taxon>Burkholderiaceae</taxon>
        <taxon>Ralstonia</taxon>
    </lineage>
</organism>